<dbReference type="CDD" id="cd02257">
    <property type="entry name" value="Peptidase_C19"/>
    <property type="match status" value="1"/>
</dbReference>
<evidence type="ECO:0000259" key="9">
    <source>
        <dbReference type="PROSITE" id="PS50235"/>
    </source>
</evidence>
<keyword evidence="4 7" id="KW-0833">Ubl conjugation pathway</keyword>
<evidence type="ECO:0000313" key="10">
    <source>
        <dbReference type="EMBL" id="CAF0845330.1"/>
    </source>
</evidence>
<feature type="compositionally biased region" description="Basic residues" evidence="8">
    <location>
        <begin position="109"/>
        <end position="128"/>
    </location>
</feature>
<keyword evidence="3 7" id="KW-0645">Protease</keyword>
<reference evidence="10" key="1">
    <citation type="submission" date="2021-02" db="EMBL/GenBank/DDBJ databases">
        <authorList>
            <person name="Nowell W R."/>
        </authorList>
    </citation>
    <scope>NUCLEOTIDE SEQUENCE</scope>
</reference>
<dbReference type="SUPFAM" id="SSF54001">
    <property type="entry name" value="Cysteine proteinases"/>
    <property type="match status" value="1"/>
</dbReference>
<organism evidence="10 14">
    <name type="scientific">Didymodactylos carnosus</name>
    <dbReference type="NCBI Taxonomy" id="1234261"/>
    <lineage>
        <taxon>Eukaryota</taxon>
        <taxon>Metazoa</taxon>
        <taxon>Spiralia</taxon>
        <taxon>Gnathifera</taxon>
        <taxon>Rotifera</taxon>
        <taxon>Eurotatoria</taxon>
        <taxon>Bdelloidea</taxon>
        <taxon>Philodinida</taxon>
        <taxon>Philodinidae</taxon>
        <taxon>Didymodactylos</taxon>
    </lineage>
</organism>
<dbReference type="GO" id="GO:0016579">
    <property type="term" value="P:protein deubiquitination"/>
    <property type="evidence" value="ECO:0007669"/>
    <property type="project" value="InterPro"/>
</dbReference>
<dbReference type="PROSITE" id="PS00973">
    <property type="entry name" value="USP_2"/>
    <property type="match status" value="1"/>
</dbReference>
<dbReference type="AlphaFoldDB" id="A0A813VRA1"/>
<protein>
    <recommendedName>
        <fullName evidence="7">Ubiquitin carboxyl-terminal hydrolase</fullName>
        <ecNumber evidence="7">3.4.19.12</ecNumber>
    </recommendedName>
</protein>
<evidence type="ECO:0000256" key="4">
    <source>
        <dbReference type="ARBA" id="ARBA00022786"/>
    </source>
</evidence>
<feature type="compositionally biased region" description="Polar residues" evidence="8">
    <location>
        <begin position="454"/>
        <end position="465"/>
    </location>
</feature>
<dbReference type="PANTHER" id="PTHR24006:SF687">
    <property type="entry name" value="UBIQUITIN CARBOXYL-TERMINAL HYDROLASE 10"/>
    <property type="match status" value="1"/>
</dbReference>
<dbReference type="EC" id="3.4.19.12" evidence="7"/>
<dbReference type="PROSITE" id="PS00972">
    <property type="entry name" value="USP_1"/>
    <property type="match status" value="1"/>
</dbReference>
<dbReference type="EMBL" id="CAJNOQ010000856">
    <property type="protein sequence ID" value="CAF0845330.1"/>
    <property type="molecule type" value="Genomic_DNA"/>
</dbReference>
<name>A0A813VRA1_9BILA</name>
<evidence type="ECO:0000256" key="8">
    <source>
        <dbReference type="SAM" id="MobiDB-lite"/>
    </source>
</evidence>
<feature type="compositionally biased region" description="Low complexity" evidence="8">
    <location>
        <begin position="351"/>
        <end position="364"/>
    </location>
</feature>
<dbReference type="GO" id="GO:0004843">
    <property type="term" value="F:cysteine-type deubiquitinase activity"/>
    <property type="evidence" value="ECO:0007669"/>
    <property type="project" value="UniProtKB-UniRule"/>
</dbReference>
<dbReference type="GO" id="GO:0005634">
    <property type="term" value="C:nucleus"/>
    <property type="evidence" value="ECO:0007669"/>
    <property type="project" value="TreeGrafter"/>
</dbReference>
<dbReference type="EMBL" id="CAJNOK010002294">
    <property type="protein sequence ID" value="CAF0853601.1"/>
    <property type="molecule type" value="Genomic_DNA"/>
</dbReference>
<evidence type="ECO:0000256" key="1">
    <source>
        <dbReference type="ARBA" id="ARBA00000707"/>
    </source>
</evidence>
<feature type="region of interest" description="Disordered" evidence="8">
    <location>
        <begin position="337"/>
        <end position="365"/>
    </location>
</feature>
<dbReference type="InterPro" id="IPR050164">
    <property type="entry name" value="Peptidase_C19"/>
</dbReference>
<dbReference type="InterPro" id="IPR028889">
    <property type="entry name" value="USP"/>
</dbReference>
<evidence type="ECO:0000256" key="5">
    <source>
        <dbReference type="ARBA" id="ARBA00022801"/>
    </source>
</evidence>
<keyword evidence="5 7" id="KW-0378">Hydrolase</keyword>
<feature type="compositionally biased region" description="Polar residues" evidence="8">
    <location>
        <begin position="274"/>
        <end position="289"/>
    </location>
</feature>
<dbReference type="Gene3D" id="3.90.70.10">
    <property type="entry name" value="Cysteine proteinases"/>
    <property type="match status" value="1"/>
</dbReference>
<dbReference type="OrthoDB" id="429671at2759"/>
<keyword evidence="6 7" id="KW-0788">Thiol protease</keyword>
<keyword evidence="14" id="KW-1185">Reference proteome</keyword>
<feature type="compositionally biased region" description="Low complexity" evidence="8">
    <location>
        <begin position="66"/>
        <end position="87"/>
    </location>
</feature>
<accession>A0A813VRA1</accession>
<evidence type="ECO:0000313" key="13">
    <source>
        <dbReference type="EMBL" id="CAF3638762.1"/>
    </source>
</evidence>
<comment type="similarity">
    <text evidence="2">Belongs to the peptidase C19 family. USP10 subfamily.</text>
</comment>
<comment type="catalytic activity">
    <reaction evidence="1 7">
        <text>Thiol-dependent hydrolysis of ester, thioester, amide, peptide and isopeptide bonds formed by the C-terminal Gly of ubiquitin (a 76-residue protein attached to proteins as an intracellular targeting signal).</text>
        <dbReference type="EC" id="3.4.19.12"/>
    </reaction>
</comment>
<dbReference type="EMBL" id="CAJOBC010000856">
    <property type="protein sequence ID" value="CAF3632898.1"/>
    <property type="molecule type" value="Genomic_DNA"/>
</dbReference>
<proteinExistence type="inferred from homology"/>
<feature type="compositionally biased region" description="Polar residues" evidence="8">
    <location>
        <begin position="180"/>
        <end position="193"/>
    </location>
</feature>
<feature type="compositionally biased region" description="Low complexity" evidence="8">
    <location>
        <begin position="386"/>
        <end position="453"/>
    </location>
</feature>
<dbReference type="GO" id="GO:0005829">
    <property type="term" value="C:cytosol"/>
    <property type="evidence" value="ECO:0007669"/>
    <property type="project" value="TreeGrafter"/>
</dbReference>
<sequence length="884" mass="98872">MADLMFGDFSHEETEKFFGHDKQCVKFPWGADACINPTIEFGFDVPPVTSHVCSYYPSYHSSSCNGSSHQESSSALTSPPYSSKSSSVENLKISSTGTNHQKSTTNSNHNHHHHHRHSLNSAKKKKQRPKDYYAREYNQIMEPAQEQQKNGILNDTGDLSSTTIATAAPSRSTTLLVQSSSNNTTGTIDQQQHSEFHIPPSSTIPVTGDARLLACNQWVDSTMKHQQHDDDQESSKQSADLTNDEDEIDSDDTHGTTTDDNEDNVNDELHDSRSTTVPQTNVSYPINITQTNNNLKLNTVPQTTMKTHTSQQMHSLSPALNDDMAIYSTSVASGASIETLKPNGDQNNINQQQSSLAQSTTTRSESTKALPCWADLFRSSKIQSNANSNNLISPPSPNKNNNITSTTKSLSSASSSTSQPPQKKPSQQPLVRSSSGTQISSLTSQSMSRSTTTNDNRLYSNQSKNNYHVYNSNKEESQSLDDYFSKCELRPSAMAIKPRGLANKGNYCYINATLQALLACPPFFNVMKHAPISEVSMEQIMPCIEALHVFVNKFEKMDRSKHSVSANHKDIVCGQPFEATNMLNEIARLRKVPLDVVKTKQEDAHELLCQLLNELHEEICNVLYKTPVLSPNPMPNTEEQLTSPTTTTSTQASNVSQTNGNEEKSEDWLQVGKRNRTHVFRSNEIRKSLISEIFSGMFRSTVHSAGNQRSVVHEPFFTLSLEIKDNRIQSLEDALLRFSEQVILTDYVDNKTRQTVHTNKTMLIDQLPPILIIHLKCFLYDETDNSTKKINKQLSYQVNLTLPSKILTEQARKTSYDRYKLFAVEYHCGDKASGGHYITDVFHPGLQGWIRTDDSTVNVVTSSQVLNSQDNKQTPYLLFYRRGD</sequence>
<feature type="region of interest" description="Disordered" evidence="8">
    <location>
        <begin position="180"/>
        <end position="204"/>
    </location>
</feature>
<feature type="region of interest" description="Disordered" evidence="8">
    <location>
        <begin position="386"/>
        <end position="465"/>
    </location>
</feature>
<evidence type="ECO:0000313" key="12">
    <source>
        <dbReference type="EMBL" id="CAF3632898.1"/>
    </source>
</evidence>
<dbReference type="GO" id="GO:0006508">
    <property type="term" value="P:proteolysis"/>
    <property type="evidence" value="ECO:0007669"/>
    <property type="project" value="UniProtKB-KW"/>
</dbReference>
<evidence type="ECO:0000313" key="14">
    <source>
        <dbReference type="Proteomes" id="UP000663829"/>
    </source>
</evidence>
<gene>
    <name evidence="10" type="ORF">GPM918_LOCUS5784</name>
    <name evidence="11" type="ORF">OVA965_LOCUS7272</name>
    <name evidence="12" type="ORF">SRO942_LOCUS5784</name>
    <name evidence="13" type="ORF">TMI583_LOCUS7268</name>
</gene>
<dbReference type="EMBL" id="CAJOBA010002294">
    <property type="protein sequence ID" value="CAF3638762.1"/>
    <property type="molecule type" value="Genomic_DNA"/>
</dbReference>
<dbReference type="Pfam" id="PF00443">
    <property type="entry name" value="UCH"/>
    <property type="match status" value="1"/>
</dbReference>
<feature type="compositionally biased region" description="Low complexity" evidence="8">
    <location>
        <begin position="98"/>
        <end position="108"/>
    </location>
</feature>
<feature type="region of interest" description="Disordered" evidence="8">
    <location>
        <begin position="66"/>
        <end position="130"/>
    </location>
</feature>
<feature type="compositionally biased region" description="Low complexity" evidence="8">
    <location>
        <begin position="636"/>
        <end position="659"/>
    </location>
</feature>
<dbReference type="Proteomes" id="UP000681722">
    <property type="component" value="Unassembled WGS sequence"/>
</dbReference>
<dbReference type="Proteomes" id="UP000677228">
    <property type="component" value="Unassembled WGS sequence"/>
</dbReference>
<feature type="region of interest" description="Disordered" evidence="8">
    <location>
        <begin position="223"/>
        <end position="289"/>
    </location>
</feature>
<dbReference type="InterPro" id="IPR018200">
    <property type="entry name" value="USP_CS"/>
</dbReference>
<dbReference type="InterPro" id="IPR038765">
    <property type="entry name" value="Papain-like_cys_pep_sf"/>
</dbReference>
<dbReference type="InterPro" id="IPR001394">
    <property type="entry name" value="Peptidase_C19_UCH"/>
</dbReference>
<evidence type="ECO:0000256" key="2">
    <source>
        <dbReference type="ARBA" id="ARBA00005427"/>
    </source>
</evidence>
<feature type="compositionally biased region" description="Polar residues" evidence="8">
    <location>
        <begin position="88"/>
        <end position="97"/>
    </location>
</feature>
<feature type="region of interest" description="Disordered" evidence="8">
    <location>
        <begin position="631"/>
        <end position="666"/>
    </location>
</feature>
<dbReference type="PROSITE" id="PS50235">
    <property type="entry name" value="USP_3"/>
    <property type="match status" value="1"/>
</dbReference>
<dbReference type="Proteomes" id="UP000682733">
    <property type="component" value="Unassembled WGS sequence"/>
</dbReference>
<feature type="domain" description="USP" evidence="9">
    <location>
        <begin position="499"/>
        <end position="883"/>
    </location>
</feature>
<comment type="caution">
    <text evidence="10">The sequence shown here is derived from an EMBL/GenBank/DDBJ whole genome shotgun (WGS) entry which is preliminary data.</text>
</comment>
<evidence type="ECO:0000256" key="3">
    <source>
        <dbReference type="ARBA" id="ARBA00022670"/>
    </source>
</evidence>
<evidence type="ECO:0000256" key="7">
    <source>
        <dbReference type="RuleBase" id="RU366025"/>
    </source>
</evidence>
<evidence type="ECO:0000313" key="11">
    <source>
        <dbReference type="EMBL" id="CAF0853601.1"/>
    </source>
</evidence>
<evidence type="ECO:0000256" key="6">
    <source>
        <dbReference type="ARBA" id="ARBA00022807"/>
    </source>
</evidence>
<dbReference type="Proteomes" id="UP000663829">
    <property type="component" value="Unassembled WGS sequence"/>
</dbReference>
<dbReference type="PANTHER" id="PTHR24006">
    <property type="entry name" value="UBIQUITIN CARBOXYL-TERMINAL HYDROLASE"/>
    <property type="match status" value="1"/>
</dbReference>